<accession>A0AB35U3A5</accession>
<dbReference type="Proteomes" id="UP001286174">
    <property type="component" value="Unassembled WGS sequence"/>
</dbReference>
<protein>
    <submittedName>
        <fullName evidence="1">Uncharacterized protein</fullName>
    </submittedName>
</protein>
<keyword evidence="2" id="KW-1185">Reference proteome</keyword>
<dbReference type="EMBL" id="JALBUR010000030">
    <property type="protein sequence ID" value="MDX8420297.1"/>
    <property type="molecule type" value="Genomic_DNA"/>
</dbReference>
<evidence type="ECO:0000313" key="2">
    <source>
        <dbReference type="Proteomes" id="UP001286174"/>
    </source>
</evidence>
<dbReference type="AlphaFoldDB" id="A0AB35U3A5"/>
<proteinExistence type="predicted"/>
<organism evidence="1 2">
    <name type="scientific">Grylomicrobium aquisgranensis</name>
    <dbReference type="NCBI Taxonomy" id="2926318"/>
    <lineage>
        <taxon>Bacteria</taxon>
        <taxon>Bacillati</taxon>
        <taxon>Bacillota</taxon>
        <taxon>Erysipelotrichia</taxon>
        <taxon>Erysipelotrichales</taxon>
        <taxon>Erysipelotrichaceae</taxon>
        <taxon>Grylomicrobium</taxon>
    </lineage>
</organism>
<comment type="caution">
    <text evidence="1">The sequence shown here is derived from an EMBL/GenBank/DDBJ whole genome shotgun (WGS) entry which is preliminary data.</text>
</comment>
<evidence type="ECO:0000313" key="1">
    <source>
        <dbReference type="EMBL" id="MDX8420297.1"/>
    </source>
</evidence>
<gene>
    <name evidence="1" type="ORF">MOZ60_09350</name>
</gene>
<dbReference type="RefSeq" id="WP_370596467.1">
    <property type="nucleotide sequence ID" value="NZ_JALBUR010000030.1"/>
</dbReference>
<reference evidence="1 2" key="1">
    <citation type="submission" date="2022-03" db="EMBL/GenBank/DDBJ databases">
        <title>Novel taxa within the pig intestine.</title>
        <authorList>
            <person name="Wylensek D."/>
            <person name="Bishof K."/>
            <person name="Afrizal A."/>
            <person name="Clavel T."/>
        </authorList>
    </citation>
    <scope>NUCLEOTIDE SEQUENCE [LARGE SCALE GENOMIC DNA]</scope>
    <source>
        <strain evidence="1 2">CLA-KB-P133</strain>
    </source>
</reference>
<name>A0AB35U3A5_9FIRM</name>
<sequence length="55" mass="6608">MMKRLERGFSRHYTMEIVEFLSTAKTRECLVKYLVHHDVWTGDDLDEALCDIFWA</sequence>